<evidence type="ECO:0000259" key="7">
    <source>
        <dbReference type="Pfam" id="PF00361"/>
    </source>
</evidence>
<dbReference type="InterPro" id="IPR001750">
    <property type="entry name" value="ND/Mrp_TM"/>
</dbReference>
<feature type="transmembrane region" description="Helical" evidence="5">
    <location>
        <begin position="365"/>
        <end position="386"/>
    </location>
</feature>
<accession>A0A5B8XZU3</accession>
<keyword evidence="5" id="KW-1278">Translocase</keyword>
<feature type="transmembrane region" description="Helical" evidence="5">
    <location>
        <begin position="299"/>
        <end position="321"/>
    </location>
</feature>
<feature type="transmembrane region" description="Helical" evidence="5">
    <location>
        <begin position="448"/>
        <end position="469"/>
    </location>
</feature>
<organism evidence="8 9">
    <name type="scientific">Persicimonas caeni</name>
    <dbReference type="NCBI Taxonomy" id="2292766"/>
    <lineage>
        <taxon>Bacteria</taxon>
        <taxon>Deltaproteobacteria</taxon>
        <taxon>Bradymonadales</taxon>
        <taxon>Bradymonadaceae</taxon>
        <taxon>Persicimonas</taxon>
    </lineage>
</organism>
<dbReference type="AlphaFoldDB" id="A0A4Y6PMC8"/>
<feature type="transmembrane region" description="Helical" evidence="5">
    <location>
        <begin position="150"/>
        <end position="168"/>
    </location>
</feature>
<dbReference type="Pfam" id="PF00361">
    <property type="entry name" value="Proton_antipo_M"/>
    <property type="match status" value="1"/>
</dbReference>
<feature type="transmembrane region" description="Helical" evidence="5">
    <location>
        <begin position="55"/>
        <end position="75"/>
    </location>
</feature>
<comment type="catalytic activity">
    <reaction evidence="5">
        <text>a quinone + NADH + 5 H(+)(in) = a quinol + NAD(+) + 4 H(+)(out)</text>
        <dbReference type="Rhea" id="RHEA:57888"/>
        <dbReference type="ChEBI" id="CHEBI:15378"/>
        <dbReference type="ChEBI" id="CHEBI:24646"/>
        <dbReference type="ChEBI" id="CHEBI:57540"/>
        <dbReference type="ChEBI" id="CHEBI:57945"/>
        <dbReference type="ChEBI" id="CHEBI:132124"/>
    </reaction>
</comment>
<dbReference type="OrthoDB" id="9805769at2"/>
<feature type="domain" description="NADH:quinone oxidoreductase/Mrp antiporter transmembrane" evidence="7">
    <location>
        <begin position="143"/>
        <end position="451"/>
    </location>
</feature>
<feature type="transmembrane region" description="Helical" evidence="5">
    <location>
        <begin position="126"/>
        <end position="144"/>
    </location>
</feature>
<dbReference type="HAMAP" id="MF_00445">
    <property type="entry name" value="NDH1_NuoN_1"/>
    <property type="match status" value="1"/>
</dbReference>
<feature type="transmembrane region" description="Helical" evidence="5">
    <location>
        <begin position="267"/>
        <end position="287"/>
    </location>
</feature>
<comment type="subcellular location">
    <subcellularLocation>
        <location evidence="5">Cell membrane</location>
        <topology evidence="5">Multi-pass membrane protein</topology>
    </subcellularLocation>
    <subcellularLocation>
        <location evidence="1">Endomembrane system</location>
        <topology evidence="1">Multi-pass membrane protein</topology>
    </subcellularLocation>
    <subcellularLocation>
        <location evidence="6">Membrane</location>
        <topology evidence="6">Multi-pass membrane protein</topology>
    </subcellularLocation>
</comment>
<evidence type="ECO:0000313" key="9">
    <source>
        <dbReference type="Proteomes" id="UP000315995"/>
    </source>
</evidence>
<dbReference type="GO" id="GO:0048038">
    <property type="term" value="F:quinone binding"/>
    <property type="evidence" value="ECO:0007669"/>
    <property type="project" value="UniProtKB-KW"/>
</dbReference>
<dbReference type="GO" id="GO:0042773">
    <property type="term" value="P:ATP synthesis coupled electron transport"/>
    <property type="evidence" value="ECO:0007669"/>
    <property type="project" value="InterPro"/>
</dbReference>
<feature type="transmembrane region" description="Helical" evidence="5">
    <location>
        <begin position="180"/>
        <end position="202"/>
    </location>
</feature>
<dbReference type="GO" id="GO:0050136">
    <property type="term" value="F:NADH dehydrogenase (quinone) (non-electrogenic) activity"/>
    <property type="evidence" value="ECO:0007669"/>
    <property type="project" value="UniProtKB-UniRule"/>
</dbReference>
<dbReference type="RefSeq" id="WP_141195696.1">
    <property type="nucleotide sequence ID" value="NZ_CP041186.1"/>
</dbReference>
<dbReference type="GO" id="GO:0005886">
    <property type="term" value="C:plasma membrane"/>
    <property type="evidence" value="ECO:0007669"/>
    <property type="project" value="UniProtKB-SubCell"/>
</dbReference>
<feature type="transmembrane region" description="Helical" evidence="5">
    <location>
        <begin position="26"/>
        <end position="43"/>
    </location>
</feature>
<evidence type="ECO:0000256" key="2">
    <source>
        <dbReference type="ARBA" id="ARBA00022692"/>
    </source>
</evidence>
<keyword evidence="9" id="KW-1185">Reference proteome</keyword>
<evidence type="ECO:0000256" key="5">
    <source>
        <dbReference type="HAMAP-Rule" id="MF_00445"/>
    </source>
</evidence>
<dbReference type="InterPro" id="IPR010096">
    <property type="entry name" value="NADH-Q_OxRdtase_suN/2"/>
</dbReference>
<gene>
    <name evidence="5" type="primary">nuoN</name>
    <name evidence="8" type="ORF">FIV42_00115</name>
</gene>
<keyword evidence="5" id="KW-0520">NAD</keyword>
<keyword evidence="3 5" id="KW-1133">Transmembrane helix</keyword>
<evidence type="ECO:0000256" key="6">
    <source>
        <dbReference type="RuleBase" id="RU000320"/>
    </source>
</evidence>
<dbReference type="GO" id="GO:0012505">
    <property type="term" value="C:endomembrane system"/>
    <property type="evidence" value="ECO:0007669"/>
    <property type="project" value="UniProtKB-SubCell"/>
</dbReference>
<comment type="function">
    <text evidence="5">NDH-1 shuttles electrons from NADH, via FMN and iron-sulfur (Fe-S) centers, to quinones in the respiratory chain. The immediate electron acceptor for the enzyme in this species is believed to be ubiquinone. Couples the redox reaction to proton translocation (for every two electrons transferred, four hydrogen ions are translocated across the cytoplasmic membrane), and thus conserves the redox energy in a proton gradient.</text>
</comment>
<keyword evidence="5" id="KW-1003">Cell membrane</keyword>
<dbReference type="GO" id="GO:0008137">
    <property type="term" value="F:NADH dehydrogenase (ubiquinone) activity"/>
    <property type="evidence" value="ECO:0007669"/>
    <property type="project" value="InterPro"/>
</dbReference>
<dbReference type="PANTHER" id="PTHR22773">
    <property type="entry name" value="NADH DEHYDROGENASE"/>
    <property type="match status" value="1"/>
</dbReference>
<evidence type="ECO:0000256" key="4">
    <source>
        <dbReference type="ARBA" id="ARBA00023136"/>
    </source>
</evidence>
<keyword evidence="2 5" id="KW-0812">Transmembrane</keyword>
<feature type="transmembrane region" description="Helical" evidence="5">
    <location>
        <begin position="490"/>
        <end position="508"/>
    </location>
</feature>
<keyword evidence="5" id="KW-0830">Ubiquinone</keyword>
<proteinExistence type="inferred from homology"/>
<keyword evidence="5" id="KW-0813">Transport</keyword>
<reference evidence="8 9" key="1">
    <citation type="submission" date="2019-06" db="EMBL/GenBank/DDBJ databases">
        <title>Persicimonas caeni gen. nov., sp. nov., a predatory bacterium isolated from solar saltern.</title>
        <authorList>
            <person name="Wang S."/>
        </authorList>
    </citation>
    <scope>NUCLEOTIDE SEQUENCE [LARGE SCALE GENOMIC DNA]</scope>
    <source>
        <strain evidence="8 9">YN101</strain>
    </source>
</reference>
<dbReference type="EC" id="7.1.1.-" evidence="5"/>
<protein>
    <recommendedName>
        <fullName evidence="5">NADH-quinone oxidoreductase subunit N</fullName>
        <ecNumber evidence="5">7.1.1.-</ecNumber>
    </recommendedName>
    <alternativeName>
        <fullName evidence="5">NADH dehydrogenase I subunit N</fullName>
    </alternativeName>
    <alternativeName>
        <fullName evidence="5">NDH-1 subunit N</fullName>
    </alternativeName>
</protein>
<feature type="transmembrane region" description="Helical" evidence="5">
    <location>
        <begin position="95"/>
        <end position="114"/>
    </location>
</feature>
<feature type="transmembrane region" description="Helical" evidence="5">
    <location>
        <begin position="222"/>
        <end position="246"/>
    </location>
</feature>
<keyword evidence="4 5" id="KW-0472">Membrane</keyword>
<evidence type="ECO:0000313" key="8">
    <source>
        <dbReference type="EMBL" id="QDG49197.1"/>
    </source>
</evidence>
<dbReference type="NCBIfam" id="TIGR01770">
    <property type="entry name" value="NDH_I_N"/>
    <property type="match status" value="1"/>
</dbReference>
<dbReference type="EMBL" id="CP041186">
    <property type="protein sequence ID" value="QDG49197.1"/>
    <property type="molecule type" value="Genomic_DNA"/>
</dbReference>
<feature type="transmembrane region" description="Helical" evidence="5">
    <location>
        <begin position="333"/>
        <end position="353"/>
    </location>
</feature>
<accession>A0A4Y6PMC8</accession>
<name>A0A4Y6PMC8_PERCE</name>
<sequence length="549" mass="58925">MLNTLLVSKFNALALLTPPQIAEYDALVPAAIVAITALMVILVDVFHKVDTDRSYLATFSAIGLGVTILSCWMLWDNTLDTAAFSGMLYLDKYTLLFAVLGSAAGILSMLMSPAYLKSHLMDRGEYYMLILFSVSGMIIIAGAADLLTFFVGFEVMSIPIYCLAGFLRKDSRSAEAAMKYFILGAFSAALMLYGIALLYGLTGTTNLEYIGLHLTEILANEASAGASIGMVVLAVLLILSGFAFKVASVPFHVWTPDVYTGSPTPGVGFMATAIKAGAFAALVRVFTISFDATMLRGGFFGYGWVDVFLFIAAASVILGNLVAITQNNVKRMLAYSSIAHAGYILVGFVAASARPEFFLLNDAVIFYLITYSFGTLGAFGVLAWFGRRGESAETYDELNGLGFKYPMMGLCMGIFMFSSAGIPPTAGFVGKLYVFRAAVDVGAETGEFAFIGLAILAVLTSVAGVYYYLRVLVHMYMKKATREIRPVANNGAKWAIAICAVLTLYLGILPGQVLGWAREAIVDFQGAPASVQQVIELGEQELEALEAAE</sequence>
<evidence type="ECO:0000256" key="3">
    <source>
        <dbReference type="ARBA" id="ARBA00022989"/>
    </source>
</evidence>
<comment type="similarity">
    <text evidence="5">Belongs to the complex I subunit 2 family.</text>
</comment>
<keyword evidence="5" id="KW-0874">Quinone</keyword>
<feature type="transmembrane region" description="Helical" evidence="5">
    <location>
        <begin position="407"/>
        <end position="428"/>
    </location>
</feature>
<dbReference type="Proteomes" id="UP000315995">
    <property type="component" value="Chromosome"/>
</dbReference>
<evidence type="ECO:0000256" key="1">
    <source>
        <dbReference type="ARBA" id="ARBA00004127"/>
    </source>
</evidence>
<comment type="subunit">
    <text evidence="5">NDH-1 is composed of 14 different subunits. Subunits NuoA, H, J, K, L, M, N constitute the membrane sector of the complex.</text>
</comment>